<organism evidence="2 3">
    <name type="scientific">Staurois parvus</name>
    <dbReference type="NCBI Taxonomy" id="386267"/>
    <lineage>
        <taxon>Eukaryota</taxon>
        <taxon>Metazoa</taxon>
        <taxon>Chordata</taxon>
        <taxon>Craniata</taxon>
        <taxon>Vertebrata</taxon>
        <taxon>Euteleostomi</taxon>
        <taxon>Amphibia</taxon>
        <taxon>Batrachia</taxon>
        <taxon>Anura</taxon>
        <taxon>Neobatrachia</taxon>
        <taxon>Ranoidea</taxon>
        <taxon>Ranidae</taxon>
        <taxon>Staurois</taxon>
    </lineage>
</organism>
<evidence type="ECO:0008006" key="4">
    <source>
        <dbReference type="Google" id="ProtNLM"/>
    </source>
</evidence>
<comment type="caution">
    <text evidence="2">The sequence shown here is derived from an EMBL/GenBank/DDBJ whole genome shotgun (WGS) entry which is preliminary data.</text>
</comment>
<keyword evidence="3" id="KW-1185">Reference proteome</keyword>
<evidence type="ECO:0000313" key="2">
    <source>
        <dbReference type="EMBL" id="CAI9540096.1"/>
    </source>
</evidence>
<evidence type="ECO:0000256" key="1">
    <source>
        <dbReference type="SAM" id="SignalP"/>
    </source>
</evidence>
<dbReference type="Proteomes" id="UP001162483">
    <property type="component" value="Unassembled WGS sequence"/>
</dbReference>
<feature type="signal peptide" evidence="1">
    <location>
        <begin position="1"/>
        <end position="22"/>
    </location>
</feature>
<sequence>MGRGGCFFTVSTLIGMPVLSTAILSSVLELTGRKIVCKQNNLPPRRRCSVITGCWWVITSRDPVID</sequence>
<gene>
    <name evidence="2" type="ORF">SPARVUS_LOCUS1690187</name>
</gene>
<feature type="chain" id="PRO_5047439631" description="Secreted protein" evidence="1">
    <location>
        <begin position="23"/>
        <end position="66"/>
    </location>
</feature>
<protein>
    <recommendedName>
        <fullName evidence="4">Secreted protein</fullName>
    </recommendedName>
</protein>
<keyword evidence="1" id="KW-0732">Signal</keyword>
<accession>A0ABN9B062</accession>
<name>A0ABN9B062_9NEOB</name>
<feature type="non-terminal residue" evidence="2">
    <location>
        <position position="66"/>
    </location>
</feature>
<proteinExistence type="predicted"/>
<evidence type="ECO:0000313" key="3">
    <source>
        <dbReference type="Proteomes" id="UP001162483"/>
    </source>
</evidence>
<reference evidence="2" key="1">
    <citation type="submission" date="2023-05" db="EMBL/GenBank/DDBJ databases">
        <authorList>
            <person name="Stuckert A."/>
        </authorList>
    </citation>
    <scope>NUCLEOTIDE SEQUENCE</scope>
</reference>
<dbReference type="EMBL" id="CATNWA010001386">
    <property type="protein sequence ID" value="CAI9540096.1"/>
    <property type="molecule type" value="Genomic_DNA"/>
</dbReference>